<dbReference type="CDD" id="cd06222">
    <property type="entry name" value="RNase_H_like"/>
    <property type="match status" value="1"/>
</dbReference>
<dbReference type="Proteomes" id="UP001472677">
    <property type="component" value="Unassembled WGS sequence"/>
</dbReference>
<dbReference type="InterPro" id="IPR002156">
    <property type="entry name" value="RNaseH_domain"/>
</dbReference>
<dbReference type="InterPro" id="IPR012337">
    <property type="entry name" value="RNaseH-like_sf"/>
</dbReference>
<reference evidence="2 3" key="1">
    <citation type="journal article" date="2024" name="G3 (Bethesda)">
        <title>Genome assembly of Hibiscus sabdariffa L. provides insights into metabolisms of medicinal natural products.</title>
        <authorList>
            <person name="Kim T."/>
        </authorList>
    </citation>
    <scope>NUCLEOTIDE SEQUENCE [LARGE SCALE GENOMIC DNA]</scope>
    <source>
        <strain evidence="2">TK-2024</strain>
        <tissue evidence="2">Old leaves</tissue>
    </source>
</reference>
<organism evidence="2 3">
    <name type="scientific">Hibiscus sabdariffa</name>
    <name type="common">roselle</name>
    <dbReference type="NCBI Taxonomy" id="183260"/>
    <lineage>
        <taxon>Eukaryota</taxon>
        <taxon>Viridiplantae</taxon>
        <taxon>Streptophyta</taxon>
        <taxon>Embryophyta</taxon>
        <taxon>Tracheophyta</taxon>
        <taxon>Spermatophyta</taxon>
        <taxon>Magnoliopsida</taxon>
        <taxon>eudicotyledons</taxon>
        <taxon>Gunneridae</taxon>
        <taxon>Pentapetalae</taxon>
        <taxon>rosids</taxon>
        <taxon>malvids</taxon>
        <taxon>Malvales</taxon>
        <taxon>Malvaceae</taxon>
        <taxon>Malvoideae</taxon>
        <taxon>Hibiscus</taxon>
    </lineage>
</organism>
<evidence type="ECO:0000313" key="3">
    <source>
        <dbReference type="Proteomes" id="UP001472677"/>
    </source>
</evidence>
<accession>A0ABR2C997</accession>
<proteinExistence type="predicted"/>
<protein>
    <recommendedName>
        <fullName evidence="1">RNase H type-1 domain-containing protein</fullName>
    </recommendedName>
</protein>
<comment type="caution">
    <text evidence="2">The sequence shown here is derived from an EMBL/GenBank/DDBJ whole genome shotgun (WGS) entry which is preliminary data.</text>
</comment>
<evidence type="ECO:0000259" key="1">
    <source>
        <dbReference type="Pfam" id="PF13456"/>
    </source>
</evidence>
<dbReference type="InterPro" id="IPR053151">
    <property type="entry name" value="RNase_H-like"/>
</dbReference>
<feature type="domain" description="RNase H type-1" evidence="1">
    <location>
        <begin position="284"/>
        <end position="379"/>
    </location>
</feature>
<evidence type="ECO:0000313" key="2">
    <source>
        <dbReference type="EMBL" id="KAK8515836.1"/>
    </source>
</evidence>
<sequence length="406" mass="46837">MINFGRVFFTTVYASPNATIRRNVWDFLSALQPAGDEVWLLGWDFNSIVRTEERDGGAIPGNGLVLYFKSSSLLMNHPQFEEFLRSNWDMERDVESNIWAFTEEVQHWNVSVFGHIRWKKKDLLAWIRGIDRALRVSHSEFMIQLDVDLRAELDEILREEENFWLQKSGVQWIKFGDRNTSYFHRCVMEQRQENFVHELRDESGAWCSDQARLHNMVVHYYKEFFLSNGIIDPGYVHRGYFSQCTEDMRRVFNAPVMDDEMTSGGDLVGRNEHTAVPVNLIEDWMLGFYRKVGVCSVLGAELWGVTEGLRLAWDAGIRVVLLEVDNSDVAQKVQDKAQVSGLHGLVPTIHELVGRDWVVRVRQIRWSANMVADGMAKWARSSYGSSLLDVGFATRVFSMPLDEIGV</sequence>
<dbReference type="EMBL" id="JBBPBM010000062">
    <property type="protein sequence ID" value="KAK8515836.1"/>
    <property type="molecule type" value="Genomic_DNA"/>
</dbReference>
<dbReference type="Gene3D" id="3.30.420.10">
    <property type="entry name" value="Ribonuclease H-like superfamily/Ribonuclease H"/>
    <property type="match status" value="1"/>
</dbReference>
<dbReference type="PANTHER" id="PTHR47723:SF19">
    <property type="entry name" value="POLYNUCLEOTIDYL TRANSFERASE, RIBONUCLEASE H-LIKE SUPERFAMILY PROTEIN"/>
    <property type="match status" value="1"/>
</dbReference>
<dbReference type="PANTHER" id="PTHR47723">
    <property type="entry name" value="OS05G0353850 PROTEIN"/>
    <property type="match status" value="1"/>
</dbReference>
<dbReference type="InterPro" id="IPR036397">
    <property type="entry name" value="RNaseH_sf"/>
</dbReference>
<dbReference type="SUPFAM" id="SSF53098">
    <property type="entry name" value="Ribonuclease H-like"/>
    <property type="match status" value="1"/>
</dbReference>
<keyword evidence="3" id="KW-1185">Reference proteome</keyword>
<name>A0ABR2C997_9ROSI</name>
<dbReference type="Pfam" id="PF13456">
    <property type="entry name" value="RVT_3"/>
    <property type="match status" value="1"/>
</dbReference>
<gene>
    <name evidence="2" type="ORF">V6N12_016142</name>
</gene>
<dbReference type="InterPro" id="IPR044730">
    <property type="entry name" value="RNase_H-like_dom_plant"/>
</dbReference>